<dbReference type="EMBL" id="UYRR01006120">
    <property type="protein sequence ID" value="VDK22365.1"/>
    <property type="molecule type" value="Genomic_DNA"/>
</dbReference>
<dbReference type="AlphaFoldDB" id="A0A3P6P3T8"/>
<evidence type="ECO:0000256" key="1">
    <source>
        <dbReference type="SAM" id="MobiDB-lite"/>
    </source>
</evidence>
<evidence type="ECO:0000313" key="3">
    <source>
        <dbReference type="Proteomes" id="UP000267096"/>
    </source>
</evidence>
<gene>
    <name evidence="2" type="ORF">ASIM_LOCUS3783</name>
</gene>
<proteinExistence type="predicted"/>
<feature type="compositionally biased region" description="Low complexity" evidence="1">
    <location>
        <begin position="59"/>
        <end position="69"/>
    </location>
</feature>
<sequence length="87" mass="9689">MPSSFSCCPNRLPQQTGDRFKKMSYLRPSDGTNGNLSTAERSITMTLVGSAASIRKAPQQNSHSNAHSQNNHHIKNDRNDYLSPSIW</sequence>
<protein>
    <submittedName>
        <fullName evidence="2">Uncharacterized protein</fullName>
    </submittedName>
</protein>
<keyword evidence="3" id="KW-1185">Reference proteome</keyword>
<name>A0A3P6P3T8_ANISI</name>
<feature type="region of interest" description="Disordered" evidence="1">
    <location>
        <begin position="56"/>
        <end position="87"/>
    </location>
</feature>
<evidence type="ECO:0000313" key="2">
    <source>
        <dbReference type="EMBL" id="VDK22365.1"/>
    </source>
</evidence>
<accession>A0A3P6P3T8</accession>
<organism evidence="2 3">
    <name type="scientific">Anisakis simplex</name>
    <name type="common">Herring worm</name>
    <dbReference type="NCBI Taxonomy" id="6269"/>
    <lineage>
        <taxon>Eukaryota</taxon>
        <taxon>Metazoa</taxon>
        <taxon>Ecdysozoa</taxon>
        <taxon>Nematoda</taxon>
        <taxon>Chromadorea</taxon>
        <taxon>Rhabditida</taxon>
        <taxon>Spirurina</taxon>
        <taxon>Ascaridomorpha</taxon>
        <taxon>Ascaridoidea</taxon>
        <taxon>Anisakidae</taxon>
        <taxon>Anisakis</taxon>
        <taxon>Anisakis simplex complex</taxon>
    </lineage>
</organism>
<reference evidence="2 3" key="1">
    <citation type="submission" date="2018-11" db="EMBL/GenBank/DDBJ databases">
        <authorList>
            <consortium name="Pathogen Informatics"/>
        </authorList>
    </citation>
    <scope>NUCLEOTIDE SEQUENCE [LARGE SCALE GENOMIC DNA]</scope>
</reference>
<dbReference type="Proteomes" id="UP000267096">
    <property type="component" value="Unassembled WGS sequence"/>
</dbReference>